<dbReference type="PANTHER" id="PTHR46796">
    <property type="entry name" value="HTH-TYPE TRANSCRIPTIONAL ACTIVATOR RHAS-RELATED"/>
    <property type="match status" value="1"/>
</dbReference>
<name>A0A2N8KXR9_9BURK</name>
<keyword evidence="6" id="KW-1185">Reference proteome</keyword>
<evidence type="ECO:0000313" key="5">
    <source>
        <dbReference type="EMBL" id="PND38246.1"/>
    </source>
</evidence>
<sequence length="288" mass="31800">MSQDKIGKTRHAALPTLRTPPRGVLHRVPVGEFEHQRLAPPEDLADWIEHVWRVRWKLEGLPPQLQETLPHPNIHLVLEPGAAAVWGVHSRRWSRELAGRSLALGIKFRPGAFRPWLGGPVSALSDRSRPLQELFGPESQALNAALEMEAMEDAATHVLDFLRARLPAPDAQALLAGRIVDSVAVDLSLHSVEALAARWQMSLRSLQRLFSEYVGVGPKWVIQRYRMHEAVARVQAGEPVAWAALAQDLGFFDQAHFSAAFRRLIGQTPGGYARAHAGAAVASPAPHR</sequence>
<keyword evidence="1" id="KW-0805">Transcription regulation</keyword>
<dbReference type="InterPro" id="IPR046532">
    <property type="entry name" value="DUF6597"/>
</dbReference>
<evidence type="ECO:0000259" key="4">
    <source>
        <dbReference type="PROSITE" id="PS01124"/>
    </source>
</evidence>
<gene>
    <name evidence="5" type="ORF">C1O66_12410</name>
</gene>
<proteinExistence type="predicted"/>
<dbReference type="InterPro" id="IPR050204">
    <property type="entry name" value="AraC_XylS_family_regulators"/>
</dbReference>
<dbReference type="Gene3D" id="1.10.10.60">
    <property type="entry name" value="Homeodomain-like"/>
    <property type="match status" value="1"/>
</dbReference>
<evidence type="ECO:0000313" key="6">
    <source>
        <dbReference type="Proteomes" id="UP000235916"/>
    </source>
</evidence>
<comment type="caution">
    <text evidence="5">The sequence shown here is derived from an EMBL/GenBank/DDBJ whole genome shotgun (WGS) entry which is preliminary data.</text>
</comment>
<reference evidence="5 6" key="1">
    <citation type="submission" date="2018-01" db="EMBL/GenBank/DDBJ databases">
        <title>Draft genome sequence of Paucibacter aquatile CR182 isolated from freshwater of the Nakdong River.</title>
        <authorList>
            <person name="Choi A."/>
            <person name="Chung E.J."/>
        </authorList>
    </citation>
    <scope>NUCLEOTIDE SEQUENCE [LARGE SCALE GENOMIC DNA]</scope>
    <source>
        <strain evidence="5 6">CR182</strain>
    </source>
</reference>
<dbReference type="SUPFAM" id="SSF46689">
    <property type="entry name" value="Homeodomain-like"/>
    <property type="match status" value="1"/>
</dbReference>
<keyword evidence="2" id="KW-0238">DNA-binding</keyword>
<keyword evidence="3" id="KW-0804">Transcription</keyword>
<dbReference type="PROSITE" id="PS01124">
    <property type="entry name" value="HTH_ARAC_FAMILY_2"/>
    <property type="match status" value="1"/>
</dbReference>
<evidence type="ECO:0000256" key="1">
    <source>
        <dbReference type="ARBA" id="ARBA00023015"/>
    </source>
</evidence>
<dbReference type="Proteomes" id="UP000235916">
    <property type="component" value="Unassembled WGS sequence"/>
</dbReference>
<dbReference type="AlphaFoldDB" id="A0A2N8KXR9"/>
<dbReference type="GO" id="GO:0043565">
    <property type="term" value="F:sequence-specific DNA binding"/>
    <property type="evidence" value="ECO:0007669"/>
    <property type="project" value="InterPro"/>
</dbReference>
<dbReference type="Pfam" id="PF12833">
    <property type="entry name" value="HTH_18"/>
    <property type="match status" value="1"/>
</dbReference>
<dbReference type="InterPro" id="IPR018060">
    <property type="entry name" value="HTH_AraC"/>
</dbReference>
<accession>A0A2N8KXR9</accession>
<evidence type="ECO:0000256" key="2">
    <source>
        <dbReference type="ARBA" id="ARBA00023125"/>
    </source>
</evidence>
<dbReference type="InterPro" id="IPR009057">
    <property type="entry name" value="Homeodomain-like_sf"/>
</dbReference>
<evidence type="ECO:0000256" key="3">
    <source>
        <dbReference type="ARBA" id="ARBA00023163"/>
    </source>
</evidence>
<dbReference type="Pfam" id="PF20240">
    <property type="entry name" value="DUF6597"/>
    <property type="match status" value="1"/>
</dbReference>
<protein>
    <submittedName>
        <fullName evidence="5">AraC family transcriptional regulator</fullName>
    </submittedName>
</protein>
<dbReference type="OrthoDB" id="9809338at2"/>
<dbReference type="GO" id="GO:0003700">
    <property type="term" value="F:DNA-binding transcription factor activity"/>
    <property type="evidence" value="ECO:0007669"/>
    <property type="project" value="InterPro"/>
</dbReference>
<dbReference type="SMART" id="SM00342">
    <property type="entry name" value="HTH_ARAC"/>
    <property type="match status" value="1"/>
</dbReference>
<dbReference type="EMBL" id="POSP01000003">
    <property type="protein sequence ID" value="PND38246.1"/>
    <property type="molecule type" value="Genomic_DNA"/>
</dbReference>
<organism evidence="5 6">
    <name type="scientific">Kinneretia aquatilis</name>
    <dbReference type="NCBI Taxonomy" id="2070761"/>
    <lineage>
        <taxon>Bacteria</taxon>
        <taxon>Pseudomonadati</taxon>
        <taxon>Pseudomonadota</taxon>
        <taxon>Betaproteobacteria</taxon>
        <taxon>Burkholderiales</taxon>
        <taxon>Sphaerotilaceae</taxon>
        <taxon>Roseateles</taxon>
    </lineage>
</organism>
<feature type="domain" description="HTH araC/xylS-type" evidence="4">
    <location>
        <begin position="177"/>
        <end position="275"/>
    </location>
</feature>
<dbReference type="RefSeq" id="WP_102768165.1">
    <property type="nucleotide sequence ID" value="NZ_POSP01000003.1"/>
</dbReference>